<evidence type="ECO:0000256" key="3">
    <source>
        <dbReference type="PIRSR" id="PIRSR613078-2"/>
    </source>
</evidence>
<dbReference type="PANTHER" id="PTHR46517">
    <property type="entry name" value="FRUCTOSE-2,6-BISPHOSPHATASE TIGAR"/>
    <property type="match status" value="1"/>
</dbReference>
<dbReference type="PANTHER" id="PTHR46517:SF1">
    <property type="entry name" value="FRUCTOSE-2,6-BISPHOSPHATASE TIGAR"/>
    <property type="match status" value="1"/>
</dbReference>
<gene>
    <name evidence="4" type="ORF">PEDI_20300</name>
</gene>
<sequence length="208" mass="23479">MKKIIYIARHGQTDYNKADLVQGRAIDASLNAFGQAQGDAMAQALMEVPFDKIYTSSLQRTWQTARLLLEKGIPTEKKAGLDELHYGVYENTPIYRDGDNVWTVMNAWKEGDYEAKAEGGESPLDVQKRQKEALDEILAQQGEETVLLVMHSRAIRILMCTLTNKPLTEMHTFVPQNTGITRFEWDAESGDFKLLEFNNADHLATVKA</sequence>
<dbReference type="InterPro" id="IPR013078">
    <property type="entry name" value="His_Pase_superF_clade-1"/>
</dbReference>
<dbReference type="InterPro" id="IPR001345">
    <property type="entry name" value="PG/BPGM_mutase_AS"/>
</dbReference>
<feature type="binding site" evidence="3">
    <location>
        <begin position="83"/>
        <end position="86"/>
    </location>
    <ligand>
        <name>substrate</name>
    </ligand>
</feature>
<keyword evidence="5" id="KW-1185">Reference proteome</keyword>
<feature type="active site" description="Proton donor/acceptor" evidence="2">
    <location>
        <position position="83"/>
    </location>
</feature>
<feature type="binding site" evidence="3">
    <location>
        <position position="60"/>
    </location>
    <ligand>
        <name>substrate</name>
    </ligand>
</feature>
<dbReference type="GO" id="GO:0043456">
    <property type="term" value="P:regulation of pentose-phosphate shunt"/>
    <property type="evidence" value="ECO:0007669"/>
    <property type="project" value="TreeGrafter"/>
</dbReference>
<comment type="caution">
    <text evidence="4">The sequence shown here is derived from an EMBL/GenBank/DDBJ whole genome shotgun (WGS) entry which is preliminary data.</text>
</comment>
<organism evidence="4 5">
    <name type="scientific">Persicobacter diffluens</name>
    <dbReference type="NCBI Taxonomy" id="981"/>
    <lineage>
        <taxon>Bacteria</taxon>
        <taxon>Pseudomonadati</taxon>
        <taxon>Bacteroidota</taxon>
        <taxon>Cytophagia</taxon>
        <taxon>Cytophagales</taxon>
        <taxon>Persicobacteraceae</taxon>
        <taxon>Persicobacter</taxon>
    </lineage>
</organism>
<feature type="active site" description="Tele-phosphohistidine intermediate" evidence="2">
    <location>
        <position position="10"/>
    </location>
</feature>
<reference evidence="4 5" key="1">
    <citation type="submission" date="2021-12" db="EMBL/GenBank/DDBJ databases">
        <title>Genome sequencing of bacteria with rrn-lacking chromosome and rrn-plasmid.</title>
        <authorList>
            <person name="Anda M."/>
            <person name="Iwasaki W."/>
        </authorList>
    </citation>
    <scope>NUCLEOTIDE SEQUENCE [LARGE SCALE GENOMIC DNA]</scope>
    <source>
        <strain evidence="4 5">NBRC 15940</strain>
    </source>
</reference>
<proteinExistence type="predicted"/>
<protein>
    <submittedName>
        <fullName evidence="4">Phosphoglycerate mutase</fullName>
    </submittedName>
</protein>
<evidence type="ECO:0000313" key="4">
    <source>
        <dbReference type="EMBL" id="GJM61478.1"/>
    </source>
</evidence>
<evidence type="ECO:0000256" key="1">
    <source>
        <dbReference type="ARBA" id="ARBA00022801"/>
    </source>
</evidence>
<feature type="binding site" evidence="3">
    <location>
        <begin position="9"/>
        <end position="16"/>
    </location>
    <ligand>
        <name>substrate</name>
    </ligand>
</feature>
<dbReference type="GO" id="GO:0005829">
    <property type="term" value="C:cytosol"/>
    <property type="evidence" value="ECO:0007669"/>
    <property type="project" value="TreeGrafter"/>
</dbReference>
<dbReference type="SMART" id="SM00855">
    <property type="entry name" value="PGAM"/>
    <property type="match status" value="1"/>
</dbReference>
<name>A0AAN4VXE6_9BACT</name>
<dbReference type="InterPro" id="IPR051695">
    <property type="entry name" value="Phosphoglycerate_Mutase"/>
</dbReference>
<dbReference type="Proteomes" id="UP001310022">
    <property type="component" value="Unassembled WGS sequence"/>
</dbReference>
<dbReference type="RefSeq" id="WP_338237017.1">
    <property type="nucleotide sequence ID" value="NZ_BQKE01000001.1"/>
</dbReference>
<keyword evidence="1" id="KW-0378">Hydrolase</keyword>
<dbReference type="CDD" id="cd07067">
    <property type="entry name" value="HP_PGM_like"/>
    <property type="match status" value="1"/>
</dbReference>
<dbReference type="SUPFAM" id="SSF53254">
    <property type="entry name" value="Phosphoglycerate mutase-like"/>
    <property type="match status" value="1"/>
</dbReference>
<dbReference type="AlphaFoldDB" id="A0AAN4VXE6"/>
<dbReference type="GO" id="GO:0004331">
    <property type="term" value="F:fructose-2,6-bisphosphate 2-phosphatase activity"/>
    <property type="evidence" value="ECO:0007669"/>
    <property type="project" value="TreeGrafter"/>
</dbReference>
<dbReference type="Gene3D" id="3.40.50.1240">
    <property type="entry name" value="Phosphoglycerate mutase-like"/>
    <property type="match status" value="1"/>
</dbReference>
<evidence type="ECO:0000313" key="5">
    <source>
        <dbReference type="Proteomes" id="UP001310022"/>
    </source>
</evidence>
<dbReference type="InterPro" id="IPR029033">
    <property type="entry name" value="His_PPase_superfam"/>
</dbReference>
<accession>A0AAN4VXE6</accession>
<dbReference type="GO" id="GO:0045820">
    <property type="term" value="P:negative regulation of glycolytic process"/>
    <property type="evidence" value="ECO:0007669"/>
    <property type="project" value="TreeGrafter"/>
</dbReference>
<dbReference type="PROSITE" id="PS00175">
    <property type="entry name" value="PG_MUTASE"/>
    <property type="match status" value="1"/>
</dbReference>
<evidence type="ECO:0000256" key="2">
    <source>
        <dbReference type="PIRSR" id="PIRSR613078-1"/>
    </source>
</evidence>
<dbReference type="EMBL" id="BQKE01000001">
    <property type="protein sequence ID" value="GJM61478.1"/>
    <property type="molecule type" value="Genomic_DNA"/>
</dbReference>
<dbReference type="Pfam" id="PF00300">
    <property type="entry name" value="His_Phos_1"/>
    <property type="match status" value="1"/>
</dbReference>
<dbReference type="PIRSF" id="PIRSF000709">
    <property type="entry name" value="6PFK_2-Ptase"/>
    <property type="match status" value="1"/>
</dbReference>